<dbReference type="EMBL" id="JAMQOL010000085">
    <property type="protein sequence ID" value="MCM4084855.1"/>
    <property type="molecule type" value="Genomic_DNA"/>
</dbReference>
<gene>
    <name evidence="2" type="ORF">LXN57_45740</name>
</gene>
<dbReference type="Proteomes" id="UP001523216">
    <property type="component" value="Unassembled WGS sequence"/>
</dbReference>
<evidence type="ECO:0000313" key="3">
    <source>
        <dbReference type="Proteomes" id="UP001523216"/>
    </source>
</evidence>
<reference evidence="2 3" key="1">
    <citation type="submission" date="2022-06" db="EMBL/GenBank/DDBJ databases">
        <title>Actinoplanes abujensis sp. nov., isolated from Nigerian arid soil.</title>
        <authorList>
            <person name="Ding P."/>
        </authorList>
    </citation>
    <scope>NUCLEOTIDE SEQUENCE [LARGE SCALE GENOMIC DNA]</scope>
    <source>
        <strain evidence="3">TRM88002</strain>
    </source>
</reference>
<dbReference type="RefSeq" id="WP_251804594.1">
    <property type="nucleotide sequence ID" value="NZ_JAMQOL010000085.1"/>
</dbReference>
<sequence length="122" mass="13117">MSTSLAERPAPPPATVVPVLDRDRPVGAWIIERDRVVFRPVIDLTGLAGALLAFSAVAVTAVAASRRRTAIGAVTMGPGGWVSVKGTGTPRLRSDAHRPWWAHLLGAHPLVVDTKPRRPRHR</sequence>
<keyword evidence="1" id="KW-1133">Transmembrane helix</keyword>
<comment type="caution">
    <text evidence="2">The sequence shown here is derived from an EMBL/GenBank/DDBJ whole genome shotgun (WGS) entry which is preliminary data.</text>
</comment>
<evidence type="ECO:0000313" key="2">
    <source>
        <dbReference type="EMBL" id="MCM4084855.1"/>
    </source>
</evidence>
<accession>A0ABT0YGH5</accession>
<feature type="transmembrane region" description="Helical" evidence="1">
    <location>
        <begin position="44"/>
        <end position="64"/>
    </location>
</feature>
<evidence type="ECO:0000256" key="1">
    <source>
        <dbReference type="SAM" id="Phobius"/>
    </source>
</evidence>
<protein>
    <submittedName>
        <fullName evidence="2">Uncharacterized protein</fullName>
    </submittedName>
</protein>
<keyword evidence="3" id="KW-1185">Reference proteome</keyword>
<organism evidence="2 3">
    <name type="scientific">Paractinoplanes hotanensis</name>
    <dbReference type="NCBI Taxonomy" id="2906497"/>
    <lineage>
        <taxon>Bacteria</taxon>
        <taxon>Bacillati</taxon>
        <taxon>Actinomycetota</taxon>
        <taxon>Actinomycetes</taxon>
        <taxon>Micromonosporales</taxon>
        <taxon>Micromonosporaceae</taxon>
        <taxon>Paractinoplanes</taxon>
    </lineage>
</organism>
<keyword evidence="1" id="KW-0472">Membrane</keyword>
<name>A0ABT0YGH5_9ACTN</name>
<keyword evidence="1" id="KW-0812">Transmembrane</keyword>
<proteinExistence type="predicted"/>